<evidence type="ECO:0000256" key="2">
    <source>
        <dbReference type="HAMAP-Rule" id="MF_00489"/>
    </source>
</evidence>
<sequence>MQIWVDADATPNPVKAILYRAAERVGIALTLVANQPLQVPSSARIRSVRVGAGFDVADDYIVAQAQAGDLAITSDIPLAAELVAKGCQVLSPRGEAFTPETVRQRLNMRDFLETMRASGLETGGPPAFSQADRQAFANALDRLLARAARDAPESP</sequence>
<dbReference type="PANTHER" id="PTHR35146">
    <property type="entry name" value="UPF0178 PROTEIN YAII"/>
    <property type="match status" value="1"/>
</dbReference>
<name>A0AAJ0XHR8_HALSE</name>
<proteinExistence type="inferred from homology"/>
<gene>
    <name evidence="3" type="ORF">CCR82_15405</name>
</gene>
<dbReference type="InterPro" id="IPR003791">
    <property type="entry name" value="UPF0178"/>
</dbReference>
<dbReference type="NCBIfam" id="NF001095">
    <property type="entry name" value="PRK00124.1"/>
    <property type="match status" value="1"/>
</dbReference>
<keyword evidence="4" id="KW-1185">Reference proteome</keyword>
<evidence type="ECO:0000313" key="4">
    <source>
        <dbReference type="Proteomes" id="UP001296967"/>
    </source>
</evidence>
<dbReference type="AlphaFoldDB" id="A0AAJ0XHR8"/>
<reference evidence="3" key="1">
    <citation type="submission" date="2017-05" db="EMBL/GenBank/DDBJ databases">
        <authorList>
            <person name="Imhoff J.F."/>
            <person name="Rahn T."/>
            <person name="Kuenzel S."/>
            <person name="Neulinger S.C."/>
        </authorList>
    </citation>
    <scope>NUCLEOTIDE SEQUENCE</scope>
    <source>
        <strain evidence="3">DSM 4395</strain>
    </source>
</reference>
<dbReference type="HAMAP" id="MF_00489">
    <property type="entry name" value="UPF0178"/>
    <property type="match status" value="1"/>
</dbReference>
<dbReference type="RefSeq" id="WP_201246707.1">
    <property type="nucleotide sequence ID" value="NZ_NHSF01000070.1"/>
</dbReference>
<dbReference type="CDD" id="cd18720">
    <property type="entry name" value="PIN_YqxD-like"/>
    <property type="match status" value="1"/>
</dbReference>
<evidence type="ECO:0000256" key="1">
    <source>
        <dbReference type="ARBA" id="ARBA00008522"/>
    </source>
</evidence>
<accession>A0AAJ0XHR8</accession>
<dbReference type="Pfam" id="PF02639">
    <property type="entry name" value="DUF188"/>
    <property type="match status" value="1"/>
</dbReference>
<organism evidence="3 4">
    <name type="scientific">Halochromatium salexigens</name>
    <name type="common">Chromatium salexigens</name>
    <dbReference type="NCBI Taxonomy" id="49447"/>
    <lineage>
        <taxon>Bacteria</taxon>
        <taxon>Pseudomonadati</taxon>
        <taxon>Pseudomonadota</taxon>
        <taxon>Gammaproteobacteria</taxon>
        <taxon>Chromatiales</taxon>
        <taxon>Chromatiaceae</taxon>
        <taxon>Halochromatium</taxon>
    </lineage>
</organism>
<comment type="caution">
    <text evidence="3">The sequence shown here is derived from an EMBL/GenBank/DDBJ whole genome shotgun (WGS) entry which is preliminary data.</text>
</comment>
<comment type="similarity">
    <text evidence="1 2">Belongs to the UPF0178 family.</text>
</comment>
<dbReference type="EMBL" id="NHSF01000070">
    <property type="protein sequence ID" value="MBK5931877.1"/>
    <property type="molecule type" value="Genomic_DNA"/>
</dbReference>
<protein>
    <recommendedName>
        <fullName evidence="2">UPF0178 protein CCR82_15405</fullName>
    </recommendedName>
</protein>
<dbReference type="PANTHER" id="PTHR35146:SF1">
    <property type="entry name" value="UPF0178 PROTEIN YAII"/>
    <property type="match status" value="1"/>
</dbReference>
<evidence type="ECO:0000313" key="3">
    <source>
        <dbReference type="EMBL" id="MBK5931877.1"/>
    </source>
</evidence>
<reference evidence="3" key="2">
    <citation type="journal article" date="2020" name="Microorganisms">
        <title>Osmotic Adaptation and Compatible Solute Biosynthesis of Phototrophic Bacteria as Revealed from Genome Analyses.</title>
        <authorList>
            <person name="Imhoff J.F."/>
            <person name="Rahn T."/>
            <person name="Kunzel S."/>
            <person name="Keller A."/>
            <person name="Neulinger S.C."/>
        </authorList>
    </citation>
    <scope>NUCLEOTIDE SEQUENCE</scope>
    <source>
        <strain evidence="3">DSM 4395</strain>
    </source>
</reference>
<dbReference type="Proteomes" id="UP001296967">
    <property type="component" value="Unassembled WGS sequence"/>
</dbReference>